<gene>
    <name evidence="6" type="ORF">EYB53_006255</name>
</gene>
<organism evidence="6 7">
    <name type="scientific">Candidatus Chloroploca mongolica</name>
    <dbReference type="NCBI Taxonomy" id="2528176"/>
    <lineage>
        <taxon>Bacteria</taxon>
        <taxon>Bacillati</taxon>
        <taxon>Chloroflexota</taxon>
        <taxon>Chloroflexia</taxon>
        <taxon>Chloroflexales</taxon>
        <taxon>Chloroflexineae</taxon>
        <taxon>Oscillochloridaceae</taxon>
        <taxon>Candidatus Chloroploca</taxon>
    </lineage>
</organism>
<feature type="domain" description="PDZ" evidence="5">
    <location>
        <begin position="260"/>
        <end position="348"/>
    </location>
</feature>
<keyword evidence="7" id="KW-1185">Reference proteome</keyword>
<evidence type="ECO:0000256" key="3">
    <source>
        <dbReference type="ARBA" id="ARBA00022801"/>
    </source>
</evidence>
<dbReference type="InterPro" id="IPR009003">
    <property type="entry name" value="Peptidase_S1_PA"/>
</dbReference>
<dbReference type="SUPFAM" id="SSF50156">
    <property type="entry name" value="PDZ domain-like"/>
    <property type="match status" value="1"/>
</dbReference>
<dbReference type="PANTHER" id="PTHR43343:SF3">
    <property type="entry name" value="PROTEASE DO-LIKE 8, CHLOROPLASTIC"/>
    <property type="match status" value="1"/>
</dbReference>
<sequence length="546" mass="58335">MKSSRWFLSRQVGKFGWLMLVIAMVALSGCGAAIPGATGPTAVPTEAPTSEPPTSEPPTVEPTPEPARGLGSLTDAQQAVIQIEAQGTFVSPDEGMLFNLAGRGSGFIIDESGIAVTNNHVVTGAALLKVFVNGESRPRNARVLGVSECSDLAVIDIEGEGFPYLDWYDGDLQVGLDVFAAGYPLGDPEFTLTRGIISKARTDGETSWASVDNVLEHDATINQGNSGGPLLSESGLAIGVNYAGRSDTNQYFAISRDEALPLIEKMRNGEDVTSIGINGEAFSNGFDSGIWVWSVKSGSPADNAGVKPGDIITKLERLVLATDGTMTDYCDILRSRNPSDTLAIEVFRSDTQQVLEGQINGRELEETFSFARDENIPGVQDGGSATYDGYEQITDANELLIVEVPTSWSDVSSGTWNFAGRELERSVGMTAAPNIDAFINTWDSPGVFIGASQQLAQEMNVTDLLDQNAFSQSCTYEGRDDYSDGLYTGFFDTWTNCGGTDTVLIVVGFEPEDGSFLGLVQVQVVTEADLEALDRILDTFIVVGEL</sequence>
<dbReference type="Gene3D" id="2.40.10.10">
    <property type="entry name" value="Trypsin-like serine proteases"/>
    <property type="match status" value="2"/>
</dbReference>
<comment type="similarity">
    <text evidence="1">Belongs to the peptidase S1C family.</text>
</comment>
<dbReference type="Gene3D" id="2.30.42.10">
    <property type="match status" value="1"/>
</dbReference>
<dbReference type="PROSITE" id="PS50106">
    <property type="entry name" value="PDZ"/>
    <property type="match status" value="1"/>
</dbReference>
<dbReference type="PROSITE" id="PS51257">
    <property type="entry name" value="PROKAR_LIPOPROTEIN"/>
    <property type="match status" value="1"/>
</dbReference>
<evidence type="ECO:0000256" key="4">
    <source>
        <dbReference type="SAM" id="MobiDB-lite"/>
    </source>
</evidence>
<keyword evidence="2 6" id="KW-0645">Protease</keyword>
<evidence type="ECO:0000256" key="2">
    <source>
        <dbReference type="ARBA" id="ARBA00022670"/>
    </source>
</evidence>
<feature type="region of interest" description="Disordered" evidence="4">
    <location>
        <begin position="39"/>
        <end position="71"/>
    </location>
</feature>
<dbReference type="InterPro" id="IPR041489">
    <property type="entry name" value="PDZ_6"/>
</dbReference>
<comment type="caution">
    <text evidence="6">The sequence shown here is derived from an EMBL/GenBank/DDBJ whole genome shotgun (WGS) entry which is preliminary data.</text>
</comment>
<evidence type="ECO:0000313" key="6">
    <source>
        <dbReference type="EMBL" id="MBP1465302.1"/>
    </source>
</evidence>
<name>A0ABS4D784_9CHLR</name>
<dbReference type="Proteomes" id="UP001193081">
    <property type="component" value="Unassembled WGS sequence"/>
</dbReference>
<dbReference type="InterPro" id="IPR043504">
    <property type="entry name" value="Peptidase_S1_PA_chymotrypsin"/>
</dbReference>
<evidence type="ECO:0000313" key="7">
    <source>
        <dbReference type="Proteomes" id="UP001193081"/>
    </source>
</evidence>
<dbReference type="InterPro" id="IPR051201">
    <property type="entry name" value="Chloro_Bact_Ser_Proteases"/>
</dbReference>
<evidence type="ECO:0000256" key="1">
    <source>
        <dbReference type="ARBA" id="ARBA00010541"/>
    </source>
</evidence>
<dbReference type="GO" id="GO:0006508">
    <property type="term" value="P:proteolysis"/>
    <property type="evidence" value="ECO:0007669"/>
    <property type="project" value="UniProtKB-KW"/>
</dbReference>
<keyword evidence="3" id="KW-0378">Hydrolase</keyword>
<dbReference type="Pfam" id="PF17820">
    <property type="entry name" value="PDZ_6"/>
    <property type="match status" value="1"/>
</dbReference>
<dbReference type="InterPro" id="IPR001940">
    <property type="entry name" value="Peptidase_S1C"/>
</dbReference>
<dbReference type="InterPro" id="IPR001478">
    <property type="entry name" value="PDZ"/>
</dbReference>
<reference evidence="6 7" key="1">
    <citation type="submission" date="2021-03" db="EMBL/GenBank/DDBJ databases">
        <authorList>
            <person name="Grouzdev D.S."/>
        </authorList>
    </citation>
    <scope>NUCLEOTIDE SEQUENCE [LARGE SCALE GENOMIC DNA]</scope>
    <source>
        <strain evidence="6 7">M50-1</strain>
    </source>
</reference>
<dbReference type="RefSeq" id="WP_135477356.1">
    <property type="nucleotide sequence ID" value="NZ_SIJK02000008.1"/>
</dbReference>
<accession>A0ABS4D784</accession>
<dbReference type="PRINTS" id="PR00834">
    <property type="entry name" value="PROTEASES2C"/>
</dbReference>
<dbReference type="SMART" id="SM00228">
    <property type="entry name" value="PDZ"/>
    <property type="match status" value="1"/>
</dbReference>
<dbReference type="GO" id="GO:0008233">
    <property type="term" value="F:peptidase activity"/>
    <property type="evidence" value="ECO:0007669"/>
    <property type="project" value="UniProtKB-KW"/>
</dbReference>
<feature type="compositionally biased region" description="Low complexity" evidence="4">
    <location>
        <begin position="39"/>
        <end position="49"/>
    </location>
</feature>
<dbReference type="SUPFAM" id="SSF50494">
    <property type="entry name" value="Trypsin-like serine proteases"/>
    <property type="match status" value="1"/>
</dbReference>
<feature type="compositionally biased region" description="Pro residues" evidence="4">
    <location>
        <begin position="50"/>
        <end position="65"/>
    </location>
</feature>
<evidence type="ECO:0000259" key="5">
    <source>
        <dbReference type="PROSITE" id="PS50106"/>
    </source>
</evidence>
<protein>
    <submittedName>
        <fullName evidence="6">Serine protease</fullName>
    </submittedName>
</protein>
<dbReference type="EMBL" id="SIJK02000008">
    <property type="protein sequence ID" value="MBP1465302.1"/>
    <property type="molecule type" value="Genomic_DNA"/>
</dbReference>
<dbReference type="InterPro" id="IPR036034">
    <property type="entry name" value="PDZ_sf"/>
</dbReference>
<dbReference type="Pfam" id="PF13365">
    <property type="entry name" value="Trypsin_2"/>
    <property type="match status" value="1"/>
</dbReference>
<proteinExistence type="inferred from homology"/>
<dbReference type="PANTHER" id="PTHR43343">
    <property type="entry name" value="PEPTIDASE S12"/>
    <property type="match status" value="1"/>
</dbReference>